<dbReference type="AlphaFoldDB" id="A0A5C8ZK20"/>
<accession>A0A5C8ZK20</accession>
<sequence length="211" mass="23764">MPIRFSLIDEHNRRDHYYLDEECVCVHLREYCAGKDYTFGATNNLISNFKKGMDRKGRPEWKYKLSAIRTFASEVASALNPEGLEGVVFVPAPPSKSKTHPEYDSRVLDVLTKAQLQVGESMAVCELVTQHGDRESAHTGGDRLNPAEHAATYQIHRELLGIEPQTIIVFDDVLTTGSTFMGMKQVLEEAYPGAAVQGMFLARCIREEIEW</sequence>
<dbReference type="Gene3D" id="3.40.50.2020">
    <property type="match status" value="1"/>
</dbReference>
<dbReference type="EMBL" id="VRYZ01000012">
    <property type="protein sequence ID" value="TXS88956.1"/>
    <property type="molecule type" value="Genomic_DNA"/>
</dbReference>
<dbReference type="CDD" id="cd06223">
    <property type="entry name" value="PRTases_typeI"/>
    <property type="match status" value="1"/>
</dbReference>
<dbReference type="OrthoDB" id="6637825at2"/>
<dbReference type="RefSeq" id="WP_148066001.1">
    <property type="nucleotide sequence ID" value="NZ_VRYZ01000012.1"/>
</dbReference>
<dbReference type="InterPro" id="IPR029057">
    <property type="entry name" value="PRTase-like"/>
</dbReference>
<proteinExistence type="predicted"/>
<keyword evidence="1" id="KW-0328">Glycosyltransferase</keyword>
<keyword evidence="2" id="KW-1185">Reference proteome</keyword>
<evidence type="ECO:0000313" key="1">
    <source>
        <dbReference type="EMBL" id="TXS88956.1"/>
    </source>
</evidence>
<gene>
    <name evidence="1" type="ORF">FVW59_19165</name>
</gene>
<protein>
    <submittedName>
        <fullName evidence="1">Phosphoribosyltransferase</fullName>
    </submittedName>
</protein>
<organism evidence="1 2">
    <name type="scientific">Parahaliea aestuarii</name>
    <dbReference type="NCBI Taxonomy" id="1852021"/>
    <lineage>
        <taxon>Bacteria</taxon>
        <taxon>Pseudomonadati</taxon>
        <taxon>Pseudomonadota</taxon>
        <taxon>Gammaproteobacteria</taxon>
        <taxon>Cellvibrionales</taxon>
        <taxon>Halieaceae</taxon>
        <taxon>Parahaliea</taxon>
    </lineage>
</organism>
<dbReference type="InterPro" id="IPR000836">
    <property type="entry name" value="PRTase_dom"/>
</dbReference>
<reference evidence="1 2" key="1">
    <citation type="submission" date="2019-08" db="EMBL/GenBank/DDBJ databases">
        <title>Parahaliea maris sp. nov., isolated from the surface seawater.</title>
        <authorList>
            <person name="Liu Y."/>
        </authorList>
    </citation>
    <scope>NUCLEOTIDE SEQUENCE [LARGE SCALE GENOMIC DNA]</scope>
    <source>
        <strain evidence="1 2">S2-26</strain>
    </source>
</reference>
<dbReference type="SUPFAM" id="SSF53271">
    <property type="entry name" value="PRTase-like"/>
    <property type="match status" value="1"/>
</dbReference>
<name>A0A5C8ZK20_9GAMM</name>
<comment type="caution">
    <text evidence="1">The sequence shown here is derived from an EMBL/GenBank/DDBJ whole genome shotgun (WGS) entry which is preliminary data.</text>
</comment>
<keyword evidence="1" id="KW-0808">Transferase</keyword>
<dbReference type="GO" id="GO:0016757">
    <property type="term" value="F:glycosyltransferase activity"/>
    <property type="evidence" value="ECO:0007669"/>
    <property type="project" value="UniProtKB-KW"/>
</dbReference>
<dbReference type="Proteomes" id="UP000321933">
    <property type="component" value="Unassembled WGS sequence"/>
</dbReference>
<evidence type="ECO:0000313" key="2">
    <source>
        <dbReference type="Proteomes" id="UP000321933"/>
    </source>
</evidence>